<proteinExistence type="predicted"/>
<accession>A0ABN6HYL0</accession>
<name>A0ABN6HYL0_9FLAO</name>
<dbReference type="RefSeq" id="WP_221258435.1">
    <property type="nucleotide sequence ID" value="NZ_AP024749.1"/>
</dbReference>
<evidence type="ECO:0000313" key="1">
    <source>
        <dbReference type="EMBL" id="BCY29347.1"/>
    </source>
</evidence>
<evidence type="ECO:0000313" key="2">
    <source>
        <dbReference type="Proteomes" id="UP000825258"/>
    </source>
</evidence>
<dbReference type="EMBL" id="AP024749">
    <property type="protein sequence ID" value="BCY29347.1"/>
    <property type="molecule type" value="Genomic_DNA"/>
</dbReference>
<reference evidence="1 2" key="1">
    <citation type="submission" date="2021-06" db="EMBL/GenBank/DDBJ databases">
        <title>Whole genome sequences of Flavobacterium sp. KK2020170 and assembly.</title>
        <authorList>
            <person name="Kitahara K."/>
            <person name="Miyoshi S."/>
            <person name="Uesaka K."/>
        </authorList>
    </citation>
    <scope>NUCLEOTIDE SEQUENCE [LARGE SCALE GENOMIC DNA]</scope>
    <source>
        <strain evidence="1 2">KK2020170</strain>
    </source>
</reference>
<organism evidence="1 2">
    <name type="scientific">Flavobacterium okayamense</name>
    <dbReference type="NCBI Taxonomy" id="2830782"/>
    <lineage>
        <taxon>Bacteria</taxon>
        <taxon>Pseudomonadati</taxon>
        <taxon>Bacteroidota</taxon>
        <taxon>Flavobacteriia</taxon>
        <taxon>Flavobacteriales</taxon>
        <taxon>Flavobacteriaceae</taxon>
        <taxon>Flavobacterium</taxon>
    </lineage>
</organism>
<sequence>MKTIRIYCRKCKIRLTEDLLEIPQDKIYFPDEAEAIPEGKFVFFKNNSMLSILVNRKQSLLKDHADSSRFYGCCGSDGSYGYNKVCSNNHEVATEFSDCYTSYYIEISLKNTIVKQINDKGIFEEMKFKYFTLK</sequence>
<dbReference type="Proteomes" id="UP000825258">
    <property type="component" value="Chromosome"/>
</dbReference>
<protein>
    <submittedName>
        <fullName evidence="1">Uncharacterized protein</fullName>
    </submittedName>
</protein>
<keyword evidence="2" id="KW-1185">Reference proteome</keyword>
<gene>
    <name evidence="1" type="ORF">KK2020170_22150</name>
</gene>